<evidence type="ECO:0000259" key="10">
    <source>
        <dbReference type="PROSITE" id="PS51465"/>
    </source>
</evidence>
<evidence type="ECO:0000259" key="9">
    <source>
        <dbReference type="PROSITE" id="PS50850"/>
    </source>
</evidence>
<comment type="similarity">
    <text evidence="2 8">Belongs to the organo anion transporter (TC 2.A.60) family.</text>
</comment>
<evidence type="ECO:0000313" key="11">
    <source>
        <dbReference type="EMBL" id="CAD6194365.1"/>
    </source>
</evidence>
<keyword evidence="8" id="KW-0813">Transport</keyword>
<feature type="transmembrane region" description="Helical" evidence="8">
    <location>
        <begin position="160"/>
        <end position="180"/>
    </location>
</feature>
<accession>A0A8S1HGJ0</accession>
<dbReference type="EMBL" id="CAJGYM010000043">
    <property type="protein sequence ID" value="CAD6194365.1"/>
    <property type="molecule type" value="Genomic_DNA"/>
</dbReference>
<dbReference type="GO" id="GO:0016323">
    <property type="term" value="C:basolateral plasma membrane"/>
    <property type="evidence" value="ECO:0007669"/>
    <property type="project" value="TreeGrafter"/>
</dbReference>
<evidence type="ECO:0000313" key="12">
    <source>
        <dbReference type="Proteomes" id="UP000835052"/>
    </source>
</evidence>
<keyword evidence="8" id="KW-0406">Ion transport</keyword>
<evidence type="ECO:0000256" key="7">
    <source>
        <dbReference type="ARBA" id="ARBA00023157"/>
    </source>
</evidence>
<proteinExistence type="inferred from homology"/>
<keyword evidence="12" id="KW-1185">Reference proteome</keyword>
<dbReference type="Pfam" id="PF03137">
    <property type="entry name" value="OATP"/>
    <property type="match status" value="1"/>
</dbReference>
<evidence type="ECO:0000256" key="3">
    <source>
        <dbReference type="ARBA" id="ARBA00022475"/>
    </source>
</evidence>
<dbReference type="FunFam" id="1.20.1250.20:FF:000528">
    <property type="entry name" value="Solute carrier organic anion transporter family member"/>
    <property type="match status" value="1"/>
</dbReference>
<evidence type="ECO:0000256" key="2">
    <source>
        <dbReference type="ARBA" id="ARBA00009657"/>
    </source>
</evidence>
<feature type="domain" description="Major facilitator superfamily (MFS) profile" evidence="9">
    <location>
        <begin position="38"/>
        <end position="612"/>
    </location>
</feature>
<gene>
    <name evidence="11" type="ORF">CAUJ_LOCUS10284</name>
</gene>
<dbReference type="InterPro" id="IPR020846">
    <property type="entry name" value="MFS_dom"/>
</dbReference>
<keyword evidence="5 8" id="KW-1133">Transmembrane helix</keyword>
<sequence length="646" mass="70679">MTASVQPSVLPHASANKFGIFGWHPKSLQWLCYFRPFMAFVCANAFLQGAIVNGLVSTSISSIEKRFNLTSTQSGTFAATYDVFVTIMLLPLALYTAKVNKVRAIGWGMIFVGIGGVLIVVPQFMDGHYEVGDLKPTVCSSSTVDTPKCETSTPLISGPYFFLLLSQAFIGIGASPLFTYGYTCIDEFDSHKKTGRNMGIYMSFSTVGPALAFIAGGASLKIWGDIGRTTPESVGIIGRSDPRWYGAWWLGFLVCGLLAFVTAIPLTMFPEKLNDTDARKKSDVTQTHLKLNKDFSNEKYAFMKILLMFLTSPTVMAIIGMQTLESMVMNGYITFVPKLLETLFGFSSGNASVVTGAIVVPMGVIGSVLGGIISKRLKNDFRKSMFSVMILTLVTAAASACLLIRCNEAAVAGITADLSTLNNRSRSVVDSCNSDCSCENIFEPVCSVEMNVNFLSPCHAGCRTNVIGAAEWEGCTCSGYQEKVSNGWCSVDCQPQMIIFFSLFALMAVTIFACAPLMQSASFRVVHFNHRDQFVCFGWLFMRVLGSIPGAILFGHIIDRNCLFWQKDCDGEKCQLYNAKDLGFSFSALTIAIKLLCVAMLSIAYFSYRKIENDATEKEQSLEEKNKFELDKKLTGGISVANTMVY</sequence>
<dbReference type="PROSITE" id="PS50850">
    <property type="entry name" value="MFS"/>
    <property type="match status" value="1"/>
</dbReference>
<feature type="transmembrane region" description="Helical" evidence="8">
    <location>
        <begin position="586"/>
        <end position="608"/>
    </location>
</feature>
<feature type="transmembrane region" description="Helical" evidence="8">
    <location>
        <begin position="497"/>
        <end position="518"/>
    </location>
</feature>
<comment type="caution">
    <text evidence="11">The sequence shown here is derived from an EMBL/GenBank/DDBJ whole genome shotgun (WGS) entry which is preliminary data.</text>
</comment>
<reference evidence="11" key="1">
    <citation type="submission" date="2020-10" db="EMBL/GenBank/DDBJ databases">
        <authorList>
            <person name="Kikuchi T."/>
        </authorList>
    </citation>
    <scope>NUCLEOTIDE SEQUENCE</scope>
    <source>
        <strain evidence="11">NKZ352</strain>
    </source>
</reference>
<dbReference type="InterPro" id="IPR002350">
    <property type="entry name" value="Kazal_dom"/>
</dbReference>
<dbReference type="GO" id="GO:0015347">
    <property type="term" value="F:sodium-independent organic anion transmembrane transporter activity"/>
    <property type="evidence" value="ECO:0007669"/>
    <property type="project" value="TreeGrafter"/>
</dbReference>
<feature type="transmembrane region" description="Helical" evidence="8">
    <location>
        <begin position="76"/>
        <end position="97"/>
    </location>
</feature>
<comment type="subcellular location">
    <subcellularLocation>
        <location evidence="1 8">Cell membrane</location>
        <topology evidence="1 8">Multi-pass membrane protein</topology>
    </subcellularLocation>
</comment>
<keyword evidence="3" id="KW-1003">Cell membrane</keyword>
<keyword evidence="7" id="KW-1015">Disulfide bond</keyword>
<name>A0A8S1HGJ0_9PELO</name>
<dbReference type="Proteomes" id="UP000835052">
    <property type="component" value="Unassembled WGS sequence"/>
</dbReference>
<feature type="transmembrane region" description="Helical" evidence="8">
    <location>
        <begin position="353"/>
        <end position="373"/>
    </location>
</feature>
<dbReference type="PANTHER" id="PTHR11388:SF153">
    <property type="entry name" value="SOLUTE CARRIER ORGANIC ANION TRANSPORTER FAMILY MEMBER"/>
    <property type="match status" value="1"/>
</dbReference>
<feature type="transmembrane region" description="Helical" evidence="8">
    <location>
        <begin position="300"/>
        <end position="321"/>
    </location>
</feature>
<dbReference type="InterPro" id="IPR004156">
    <property type="entry name" value="OATP"/>
</dbReference>
<feature type="transmembrane region" description="Helical" evidence="8">
    <location>
        <begin position="385"/>
        <end position="405"/>
    </location>
</feature>
<keyword evidence="6 8" id="KW-0472">Membrane</keyword>
<evidence type="ECO:0000256" key="8">
    <source>
        <dbReference type="RuleBase" id="RU362056"/>
    </source>
</evidence>
<feature type="domain" description="Kazal-like" evidence="10">
    <location>
        <begin position="426"/>
        <end position="491"/>
    </location>
</feature>
<dbReference type="Gene3D" id="1.20.1250.20">
    <property type="entry name" value="MFS general substrate transporter like domains"/>
    <property type="match status" value="1"/>
</dbReference>
<feature type="transmembrane region" description="Helical" evidence="8">
    <location>
        <begin position="104"/>
        <end position="125"/>
    </location>
</feature>
<evidence type="ECO:0000256" key="1">
    <source>
        <dbReference type="ARBA" id="ARBA00004651"/>
    </source>
</evidence>
<dbReference type="NCBIfam" id="TIGR00805">
    <property type="entry name" value="oat"/>
    <property type="match status" value="1"/>
</dbReference>
<dbReference type="GO" id="GO:0006811">
    <property type="term" value="P:monoatomic ion transport"/>
    <property type="evidence" value="ECO:0007669"/>
    <property type="project" value="UniProtKB-KW"/>
</dbReference>
<protein>
    <recommendedName>
        <fullName evidence="8">Solute carrier organic anion transporter family member</fullName>
    </recommendedName>
</protein>
<evidence type="ECO:0000256" key="4">
    <source>
        <dbReference type="ARBA" id="ARBA00022692"/>
    </source>
</evidence>
<feature type="transmembrane region" description="Helical" evidence="8">
    <location>
        <begin position="37"/>
        <end position="56"/>
    </location>
</feature>
<dbReference type="PANTHER" id="PTHR11388">
    <property type="entry name" value="ORGANIC ANION TRANSPORTER"/>
    <property type="match status" value="1"/>
</dbReference>
<evidence type="ECO:0000256" key="6">
    <source>
        <dbReference type="ARBA" id="ARBA00023136"/>
    </source>
</evidence>
<dbReference type="GO" id="GO:0043252">
    <property type="term" value="P:sodium-independent organic anion transport"/>
    <property type="evidence" value="ECO:0007669"/>
    <property type="project" value="TreeGrafter"/>
</dbReference>
<dbReference type="OrthoDB" id="5062115at2759"/>
<dbReference type="SUPFAM" id="SSF103473">
    <property type="entry name" value="MFS general substrate transporter"/>
    <property type="match status" value="1"/>
</dbReference>
<feature type="transmembrane region" description="Helical" evidence="8">
    <location>
        <begin position="539"/>
        <end position="558"/>
    </location>
</feature>
<dbReference type="PROSITE" id="PS51465">
    <property type="entry name" value="KAZAL_2"/>
    <property type="match status" value="1"/>
</dbReference>
<feature type="transmembrane region" description="Helical" evidence="8">
    <location>
        <begin position="200"/>
        <end position="224"/>
    </location>
</feature>
<feature type="transmembrane region" description="Helical" evidence="8">
    <location>
        <begin position="244"/>
        <end position="269"/>
    </location>
</feature>
<organism evidence="11 12">
    <name type="scientific">Caenorhabditis auriculariae</name>
    <dbReference type="NCBI Taxonomy" id="2777116"/>
    <lineage>
        <taxon>Eukaryota</taxon>
        <taxon>Metazoa</taxon>
        <taxon>Ecdysozoa</taxon>
        <taxon>Nematoda</taxon>
        <taxon>Chromadorea</taxon>
        <taxon>Rhabditida</taxon>
        <taxon>Rhabditina</taxon>
        <taxon>Rhabditomorpha</taxon>
        <taxon>Rhabditoidea</taxon>
        <taxon>Rhabditidae</taxon>
        <taxon>Peloderinae</taxon>
        <taxon>Caenorhabditis</taxon>
    </lineage>
</organism>
<keyword evidence="4 8" id="KW-0812">Transmembrane</keyword>
<dbReference type="InterPro" id="IPR036259">
    <property type="entry name" value="MFS_trans_sf"/>
</dbReference>
<evidence type="ECO:0000256" key="5">
    <source>
        <dbReference type="ARBA" id="ARBA00022989"/>
    </source>
</evidence>
<dbReference type="AlphaFoldDB" id="A0A8S1HGJ0"/>